<dbReference type="EMBL" id="CAMXCT030000868">
    <property type="protein sequence ID" value="CAL4771512.1"/>
    <property type="molecule type" value="Genomic_DNA"/>
</dbReference>
<sequence length="1935" mass="216699">MPAGNGELDLSHKHCPSMPRPLQSPQDVAKKECAPAVQPPEQRVTLSLEAVLPPHSPDHTWDDRKPQLLWFANEAWLFKLSRAPPCKLHPLPEGLRLPDVCYWPLIHPTPADNPAHQLTLYLDGAANGTHAAWSVIATINLPIGEVFIGCMYGCVHLEPDNTQWIGADAMDNIAAELSAMAMAQTCALRWPYSDHLICIRPDLSLSRTVANAITTCRSNACLAQLCRIQGLWLTARTEISEIRGHQGHAWNELADAVAKWALIQGSHDAEPSLDALHEFALQTHDVAWAWMQTTHPALSACFPSLIDQQVMQFDSSDMRIQQTLVRPEHSGSLSQSHAQWTMTVITANVLAAEVWSVQPQGSRRTGQRTLRLDNQWHKHGAHVIGVQEARTAAGQYHSPHYRIFASGATVARAPLYGCELWLHKTQPIAKDAQGNPITLGDATVSIRHADPRRLVAVASIGQVHYTFVVLHAPCQATQSVETQPNGDVVAEWWNTTSAIWNNTVTTDMCWLMVDANAPIDGEHGCHTGPLGAENPSKAGTAFMQFLAGNDLAVPSTFPHIHEGQTTTWSHATGKRSRKDYVAIKAQMMPLAMHSWVDIHHDNTFAHADHLPVVLACKGWQQLHSCAPSFRWDAENFWTHSAARTFSMPLEKQILHLGQQFFAKPPRQTHKIKLQPDTLAIIALKRQALDYGRAQQELNYPPFKEELRQLEKMVRCKVRRDTQAFYDALLDRLDHAGELHNHRLVYQLLTRLGRKKGGKAPGPRPLPMLKKEDGTFAATYDEQQRMWMTQFAAVEAGVPCSWAQLQQKHRAEAEDLRVTLPDIDPTAFPTVWQIQGLLSRLKRDKVPGPNHLPPALLKAGGEVMAKHLTILFTKAAAAAREPLLWKGGTLIPLWKGKEAPDLPTAYRSIFVSNYSTKLYHQFVRQRLVAVWEPKADHLQCGGRKGVGVDIAHHVIQCQQAWVTANATPSAILYIDLRAAFYTVIRQTFTDLPCKNQAFMQAMATLGVPLQDIATLLAAAEKECVTEGLSAHLQKVLHDMMTNTFFTIPGLQDPCHTTRGTRPGDPVADILFNLCMTSLLKSFRSCLALQCSIPWLGGEAPVQDYTVAEPMPAEGFIDVTFVDDCAMLVHAPTNQRIEEVIKALVTCFDQAAQSRGLQVNFDRGKTELLWNILGKGAKATKHALYSQGNTLQWEQQGHTYRLHVCHAYKHLGTWTQTKHRHAREILARASAARQQWGQLARPFFRRSLSLATRVRVFQAIVVSKMLYNVHTWAGIKPEELAHWNNHLRGPIALLMKGVLAPQRKFRHPTDTLSAWCGILPLPQQVHLNRLRFAKRLFQRCPAVTWRLLNAHQGPTSWLAAFMDSCSWMKRHYDKPHLLPQNQCLQSWIQHICLDDHWKGRVRKTGRLALHYNTAQAEHAIWQHNFEATMQQAGATLPEDPVPFATPDRWQCDLCSKVFTSTRALAMHASRDHGYRKKVRYFAAGATCHVCNTLFHTRSRLAVHFEHNTRCYEVVQACRPPMPETEVTQLDQADRLTEASLRKQGWWATKAFLPAVKTCGPSLPPGSDPASARMFQNMLTRRPTDAAAYHQLQGRRVSAAPANAPSLWWQNSDLPAFVMHSPQGIDVGGGAFMMGGLAKEAAMLHIRALVVVHFFSGFRRDHDIHQIVEQHNLEHATQLFVLSVDLCMQRQHADLATHKSLQWWKQRAKSGQLVSIGGGPPCETYTAARQNDGLGPRPVRSATEPQGLPGLTWKEWQQIHIGDRLLRFILEMLLLMSILGYSGFIEHPQFPTWETSHSLTSIWCLKAIRLMKRLMCVSLVSFDQCVCGAAGRKPTTLLLVRLPAIRKRLLQLGNSGRCHHAAGTHQALIGKQQDGSFQTAKAKIYPALMNEIIGKAMHDFALGMAHPSLATDLPQELEVYTVQQFMDRTVVQPDYHGS</sequence>
<keyword evidence="1" id="KW-0862">Zinc</keyword>
<dbReference type="EMBL" id="CAMXCT010000868">
    <property type="protein sequence ID" value="CAI3984200.1"/>
    <property type="molecule type" value="Genomic_DNA"/>
</dbReference>
<dbReference type="PANTHER" id="PTHR47027">
    <property type="entry name" value="REVERSE TRANSCRIPTASE DOMAIN-CONTAINING PROTEIN"/>
    <property type="match status" value="1"/>
</dbReference>
<comment type="caution">
    <text evidence="4">The sequence shown here is derived from an EMBL/GenBank/DDBJ whole genome shotgun (WGS) entry which is preliminary data.</text>
</comment>
<dbReference type="Gene3D" id="3.60.10.10">
    <property type="entry name" value="Endonuclease/exonuclease/phosphatase"/>
    <property type="match status" value="1"/>
</dbReference>
<evidence type="ECO:0000313" key="6">
    <source>
        <dbReference type="Proteomes" id="UP001152797"/>
    </source>
</evidence>
<proteinExistence type="predicted"/>
<accession>A0A9P1FRK1</accession>
<evidence type="ECO:0000259" key="3">
    <source>
        <dbReference type="PROSITE" id="PS50157"/>
    </source>
</evidence>
<dbReference type="OrthoDB" id="410766at2759"/>
<dbReference type="InterPro" id="IPR036691">
    <property type="entry name" value="Endo/exonu/phosph_ase_sf"/>
</dbReference>
<name>A0A9P1FRK1_9DINO</name>
<dbReference type="InterPro" id="IPR013087">
    <property type="entry name" value="Znf_C2H2_type"/>
</dbReference>
<gene>
    <name evidence="4" type="ORF">C1SCF055_LOCUS11748</name>
</gene>
<evidence type="ECO:0000256" key="1">
    <source>
        <dbReference type="PROSITE-ProRule" id="PRU00042"/>
    </source>
</evidence>
<evidence type="ECO:0000256" key="2">
    <source>
        <dbReference type="SAM" id="MobiDB-lite"/>
    </source>
</evidence>
<feature type="region of interest" description="Disordered" evidence="2">
    <location>
        <begin position="1"/>
        <end position="26"/>
    </location>
</feature>
<evidence type="ECO:0000313" key="4">
    <source>
        <dbReference type="EMBL" id="CAI3984200.1"/>
    </source>
</evidence>
<reference evidence="4" key="1">
    <citation type="submission" date="2022-10" db="EMBL/GenBank/DDBJ databases">
        <authorList>
            <person name="Chen Y."/>
            <person name="Dougan E. K."/>
            <person name="Chan C."/>
            <person name="Rhodes N."/>
            <person name="Thang M."/>
        </authorList>
    </citation>
    <scope>NUCLEOTIDE SEQUENCE</scope>
</reference>
<dbReference type="SMART" id="SM00355">
    <property type="entry name" value="ZnF_C2H2"/>
    <property type="match status" value="2"/>
</dbReference>
<dbReference type="EMBL" id="CAMXCT020000868">
    <property type="protein sequence ID" value="CAL1137575.1"/>
    <property type="molecule type" value="Genomic_DNA"/>
</dbReference>
<dbReference type="SUPFAM" id="SSF53098">
    <property type="entry name" value="Ribonuclease H-like"/>
    <property type="match status" value="1"/>
</dbReference>
<dbReference type="Proteomes" id="UP001152797">
    <property type="component" value="Unassembled WGS sequence"/>
</dbReference>
<dbReference type="InterPro" id="IPR036397">
    <property type="entry name" value="RNaseH_sf"/>
</dbReference>
<keyword evidence="1" id="KW-0479">Metal-binding</keyword>
<dbReference type="Gene3D" id="3.30.420.10">
    <property type="entry name" value="Ribonuclease H-like superfamily/Ribonuclease H"/>
    <property type="match status" value="1"/>
</dbReference>
<organism evidence="4">
    <name type="scientific">Cladocopium goreaui</name>
    <dbReference type="NCBI Taxonomy" id="2562237"/>
    <lineage>
        <taxon>Eukaryota</taxon>
        <taxon>Sar</taxon>
        <taxon>Alveolata</taxon>
        <taxon>Dinophyceae</taxon>
        <taxon>Suessiales</taxon>
        <taxon>Symbiodiniaceae</taxon>
        <taxon>Cladocopium</taxon>
    </lineage>
</organism>
<keyword evidence="6" id="KW-1185">Reference proteome</keyword>
<keyword evidence="1" id="KW-0863">Zinc-finger</keyword>
<dbReference type="PROSITE" id="PS50157">
    <property type="entry name" value="ZINC_FINGER_C2H2_2"/>
    <property type="match status" value="1"/>
</dbReference>
<dbReference type="SUPFAM" id="SSF56219">
    <property type="entry name" value="DNase I-like"/>
    <property type="match status" value="1"/>
</dbReference>
<dbReference type="InterPro" id="IPR012337">
    <property type="entry name" value="RNaseH-like_sf"/>
</dbReference>
<dbReference type="PANTHER" id="PTHR47027:SF30">
    <property type="entry name" value="THAP-TYPE DOMAIN-CONTAINING PROTEIN"/>
    <property type="match status" value="1"/>
</dbReference>
<dbReference type="Gene3D" id="3.30.160.60">
    <property type="entry name" value="Classic Zinc Finger"/>
    <property type="match status" value="1"/>
</dbReference>
<reference evidence="5" key="2">
    <citation type="submission" date="2024-04" db="EMBL/GenBank/DDBJ databases">
        <authorList>
            <person name="Chen Y."/>
            <person name="Shah S."/>
            <person name="Dougan E. K."/>
            <person name="Thang M."/>
            <person name="Chan C."/>
        </authorList>
    </citation>
    <scope>NUCLEOTIDE SEQUENCE [LARGE SCALE GENOMIC DNA]</scope>
</reference>
<dbReference type="GO" id="GO:0008270">
    <property type="term" value="F:zinc ion binding"/>
    <property type="evidence" value="ECO:0007669"/>
    <property type="project" value="UniProtKB-KW"/>
</dbReference>
<feature type="domain" description="C2H2-type" evidence="3">
    <location>
        <begin position="1447"/>
        <end position="1475"/>
    </location>
</feature>
<evidence type="ECO:0000313" key="5">
    <source>
        <dbReference type="EMBL" id="CAL1137575.1"/>
    </source>
</evidence>
<dbReference type="PROSITE" id="PS00028">
    <property type="entry name" value="ZINC_FINGER_C2H2_1"/>
    <property type="match status" value="1"/>
</dbReference>
<dbReference type="GO" id="GO:0003676">
    <property type="term" value="F:nucleic acid binding"/>
    <property type="evidence" value="ECO:0007669"/>
    <property type="project" value="InterPro"/>
</dbReference>
<protein>
    <recommendedName>
        <fullName evidence="3">C2H2-type domain-containing protein</fullName>
    </recommendedName>
</protein>